<dbReference type="Gene3D" id="1.10.630.10">
    <property type="entry name" value="Cytochrome P450"/>
    <property type="match status" value="1"/>
</dbReference>
<protein>
    <recommendedName>
        <fullName evidence="18">Cytochrome P450</fullName>
    </recommendedName>
</protein>
<comment type="function">
    <text evidence="2">May be involved in the metabolism of insect hormones and in the breakdown of synthetic insecticides.</text>
</comment>
<dbReference type="EnsemblMetazoa" id="AALFPA23_002530.R2413">
    <property type="protein sequence ID" value="AALFPA23_002530.P2413"/>
    <property type="gene ID" value="AALFPA23_002530"/>
</dbReference>
<organism evidence="16 17">
    <name type="scientific">Aedes albopictus</name>
    <name type="common">Asian tiger mosquito</name>
    <name type="synonym">Stegomyia albopicta</name>
    <dbReference type="NCBI Taxonomy" id="7160"/>
    <lineage>
        <taxon>Eukaryota</taxon>
        <taxon>Metazoa</taxon>
        <taxon>Ecdysozoa</taxon>
        <taxon>Arthropoda</taxon>
        <taxon>Hexapoda</taxon>
        <taxon>Insecta</taxon>
        <taxon>Pterygota</taxon>
        <taxon>Neoptera</taxon>
        <taxon>Endopterygota</taxon>
        <taxon>Diptera</taxon>
        <taxon>Nematocera</taxon>
        <taxon>Culicoidea</taxon>
        <taxon>Culicidae</taxon>
        <taxon>Culicinae</taxon>
        <taxon>Aedini</taxon>
        <taxon>Aedes</taxon>
        <taxon>Stegomyia</taxon>
    </lineage>
</organism>
<dbReference type="RefSeq" id="XP_029727102.2">
    <property type="nucleotide sequence ID" value="XM_029871242.2"/>
</dbReference>
<keyword evidence="15" id="KW-0812">Transmembrane</keyword>
<evidence type="ECO:0000256" key="1">
    <source>
        <dbReference type="ARBA" id="ARBA00001971"/>
    </source>
</evidence>
<comment type="subcellular location">
    <subcellularLocation>
        <location evidence="4">Endoplasmic reticulum membrane</location>
        <topology evidence="4">Peripheral membrane protein</topology>
    </subcellularLocation>
    <subcellularLocation>
        <location evidence="3">Microsome membrane</location>
        <topology evidence="3">Peripheral membrane protein</topology>
    </subcellularLocation>
</comment>
<dbReference type="PRINTS" id="PR00463">
    <property type="entry name" value="EP450I"/>
</dbReference>
<keyword evidence="15" id="KW-1133">Transmembrane helix</keyword>
<keyword evidence="10" id="KW-0560">Oxidoreductase</keyword>
<evidence type="ECO:0000313" key="16">
    <source>
        <dbReference type="EnsemblMetazoa" id="AALFPA23_002530.P2413"/>
    </source>
</evidence>
<dbReference type="InterPro" id="IPR001128">
    <property type="entry name" value="Cyt_P450"/>
</dbReference>
<evidence type="ECO:0000256" key="13">
    <source>
        <dbReference type="ARBA" id="ARBA00023136"/>
    </source>
</evidence>
<evidence type="ECO:0000256" key="4">
    <source>
        <dbReference type="ARBA" id="ARBA00004406"/>
    </source>
</evidence>
<evidence type="ECO:0000256" key="12">
    <source>
        <dbReference type="ARBA" id="ARBA00023033"/>
    </source>
</evidence>
<evidence type="ECO:0000256" key="8">
    <source>
        <dbReference type="ARBA" id="ARBA00022824"/>
    </source>
</evidence>
<evidence type="ECO:0000256" key="14">
    <source>
        <dbReference type="SAM" id="Coils"/>
    </source>
</evidence>
<evidence type="ECO:0000256" key="3">
    <source>
        <dbReference type="ARBA" id="ARBA00004174"/>
    </source>
</evidence>
<dbReference type="InterPro" id="IPR036396">
    <property type="entry name" value="Cyt_P450_sf"/>
</dbReference>
<keyword evidence="7" id="KW-0479">Metal-binding</keyword>
<dbReference type="SUPFAM" id="SSF48264">
    <property type="entry name" value="Cytochrome P450"/>
    <property type="match status" value="1"/>
</dbReference>
<evidence type="ECO:0000256" key="7">
    <source>
        <dbReference type="ARBA" id="ARBA00022723"/>
    </source>
</evidence>
<dbReference type="PANTHER" id="PTHR24291">
    <property type="entry name" value="CYTOCHROME P450 FAMILY 4"/>
    <property type="match status" value="1"/>
</dbReference>
<dbReference type="InterPro" id="IPR050196">
    <property type="entry name" value="Cytochrome_P450_Monoox"/>
</dbReference>
<evidence type="ECO:0000313" key="17">
    <source>
        <dbReference type="Proteomes" id="UP000069940"/>
    </source>
</evidence>
<keyword evidence="13 15" id="KW-0472">Membrane</keyword>
<dbReference type="InterPro" id="IPR002401">
    <property type="entry name" value="Cyt_P450_E_grp-I"/>
</dbReference>
<evidence type="ECO:0000256" key="10">
    <source>
        <dbReference type="ARBA" id="ARBA00023002"/>
    </source>
</evidence>
<dbReference type="Pfam" id="PF00067">
    <property type="entry name" value="p450"/>
    <property type="match status" value="1"/>
</dbReference>
<evidence type="ECO:0000256" key="5">
    <source>
        <dbReference type="ARBA" id="ARBA00010617"/>
    </source>
</evidence>
<evidence type="ECO:0000256" key="11">
    <source>
        <dbReference type="ARBA" id="ARBA00023004"/>
    </source>
</evidence>
<dbReference type="Proteomes" id="UP000069940">
    <property type="component" value="Unassembled WGS sequence"/>
</dbReference>
<keyword evidence="17" id="KW-1185">Reference proteome</keyword>
<dbReference type="PANTHER" id="PTHR24291:SF189">
    <property type="entry name" value="CYTOCHROME P450 4C3-RELATED"/>
    <property type="match status" value="1"/>
</dbReference>
<dbReference type="GeneID" id="109426952"/>
<keyword evidence="14" id="KW-0175">Coiled coil</keyword>
<sequence length="520" mass="60567">MENSAAPTVLTYVIFLVIFAFWWVVVRYLCSIRYAWQIPSYPVRIPVLGHTLMFSGKNTEWAFRTMVRVFRTEQRLTKLVLGPIPVVLVHHPDLLQKVLTSADMYDKPFVYDMMKLGRGLITERNGWIWKQTRKAVNPAFSQKILSGFVPIFDSRAKKLVERLQPLADGVTGINLLEYVATSTLEMIFSTTMGCKLHERPGEKEYVYHLERIQNSLGERLLNVDKYLEPLYRFSSSFKREMKSRVFCDAFADKIIQERRAKIERENNNTNEEAETNYDSLEEHLKSNIFLDEILNFRLEGTPLTDLEVSEHLRTMMAAGNETSALTTCYVCLFLAQNPEIQEKVLSEMQEVFNSPTIELNAESLKQLQYTDMVIKETLRLIPVVPFISRETGCEIELDGVRIPPGQILVMNFYALHRRKDFWGDEPERFDPERFRPEAIRQRHPYAYAPFSAGFRNCIGSRYAMYSLKTMLTRLLMAFEVRTTIRQEDMKFKFEITMKLVGPHTVQLVRRNQIGNQTPND</sequence>
<evidence type="ECO:0000256" key="9">
    <source>
        <dbReference type="ARBA" id="ARBA00022848"/>
    </source>
</evidence>
<accession>A0ABM1XSW8</accession>
<evidence type="ECO:0000256" key="2">
    <source>
        <dbReference type="ARBA" id="ARBA00003690"/>
    </source>
</evidence>
<evidence type="ECO:0000256" key="15">
    <source>
        <dbReference type="SAM" id="Phobius"/>
    </source>
</evidence>
<keyword evidence="8" id="KW-0256">Endoplasmic reticulum</keyword>
<comment type="cofactor">
    <cofactor evidence="1">
        <name>heme</name>
        <dbReference type="ChEBI" id="CHEBI:30413"/>
    </cofactor>
</comment>
<keyword evidence="6" id="KW-0349">Heme</keyword>
<feature type="transmembrane region" description="Helical" evidence="15">
    <location>
        <begin position="12"/>
        <end position="30"/>
    </location>
</feature>
<keyword evidence="9" id="KW-0492">Microsome</keyword>
<evidence type="ECO:0008006" key="18">
    <source>
        <dbReference type="Google" id="ProtNLM"/>
    </source>
</evidence>
<feature type="coiled-coil region" evidence="14">
    <location>
        <begin position="252"/>
        <end position="283"/>
    </location>
</feature>
<proteinExistence type="inferred from homology"/>
<keyword evidence="12" id="KW-0503">Monooxygenase</keyword>
<dbReference type="CDD" id="cd11057">
    <property type="entry name" value="CYP313-like"/>
    <property type="match status" value="1"/>
</dbReference>
<comment type="similarity">
    <text evidence="5">Belongs to the cytochrome P450 family.</text>
</comment>
<reference evidence="17" key="1">
    <citation type="journal article" date="2015" name="Proc. Natl. Acad. Sci. U.S.A.">
        <title>Genome sequence of the Asian Tiger mosquito, Aedes albopictus, reveals insights into its biology, genetics, and evolution.</title>
        <authorList>
            <person name="Chen X.G."/>
            <person name="Jiang X."/>
            <person name="Gu J."/>
            <person name="Xu M."/>
            <person name="Wu Y."/>
            <person name="Deng Y."/>
            <person name="Zhang C."/>
            <person name="Bonizzoni M."/>
            <person name="Dermauw W."/>
            <person name="Vontas J."/>
            <person name="Armbruster P."/>
            <person name="Huang X."/>
            <person name="Yang Y."/>
            <person name="Zhang H."/>
            <person name="He W."/>
            <person name="Peng H."/>
            <person name="Liu Y."/>
            <person name="Wu K."/>
            <person name="Chen J."/>
            <person name="Lirakis M."/>
            <person name="Topalis P."/>
            <person name="Van Leeuwen T."/>
            <person name="Hall A.B."/>
            <person name="Jiang X."/>
            <person name="Thorpe C."/>
            <person name="Mueller R.L."/>
            <person name="Sun C."/>
            <person name="Waterhouse R.M."/>
            <person name="Yan G."/>
            <person name="Tu Z.J."/>
            <person name="Fang X."/>
            <person name="James A.A."/>
        </authorList>
    </citation>
    <scope>NUCLEOTIDE SEQUENCE [LARGE SCALE GENOMIC DNA]</scope>
    <source>
        <strain evidence="17">Foshan</strain>
    </source>
</reference>
<name>A0ABM1XSW8_AEDAL</name>
<reference evidence="16" key="2">
    <citation type="submission" date="2025-05" db="UniProtKB">
        <authorList>
            <consortium name="EnsemblMetazoa"/>
        </authorList>
    </citation>
    <scope>IDENTIFICATION</scope>
    <source>
        <strain evidence="16">Foshan</strain>
    </source>
</reference>
<keyword evidence="11" id="KW-0408">Iron</keyword>
<dbReference type="PRINTS" id="PR00385">
    <property type="entry name" value="P450"/>
</dbReference>
<evidence type="ECO:0000256" key="6">
    <source>
        <dbReference type="ARBA" id="ARBA00022617"/>
    </source>
</evidence>